<feature type="compositionally biased region" description="Basic and acidic residues" evidence="11">
    <location>
        <begin position="1151"/>
        <end position="1171"/>
    </location>
</feature>
<dbReference type="Pfam" id="PF25140">
    <property type="entry name" value="PGAP1_TMD"/>
    <property type="match status" value="1"/>
</dbReference>
<comment type="function">
    <text evidence="10">Involved in inositol deacylation of GPI-anchored proteins which plays important roles in the quality control and ER-associated degradation of GPI-anchored proteins.</text>
</comment>
<feature type="domain" description="GPI inositol-deacylase PGAP1-like alpha/beta" evidence="12">
    <location>
        <begin position="78"/>
        <end position="286"/>
    </location>
</feature>
<evidence type="ECO:0000256" key="7">
    <source>
        <dbReference type="ARBA" id="ARBA00022927"/>
    </source>
</evidence>
<feature type="compositionally biased region" description="Basic and acidic residues" evidence="11">
    <location>
        <begin position="959"/>
        <end position="975"/>
    </location>
</feature>
<dbReference type="GO" id="GO:0005789">
    <property type="term" value="C:endoplasmic reticulum membrane"/>
    <property type="evidence" value="ECO:0007669"/>
    <property type="project" value="UniProtKB-SubCell"/>
</dbReference>
<name>A0A9P0D3X9_9CUCU</name>
<dbReference type="Pfam" id="PF24660">
    <property type="entry name" value="PGAP1_3rd"/>
    <property type="match status" value="1"/>
</dbReference>
<dbReference type="InterPro" id="IPR012908">
    <property type="entry name" value="PGAP1-ab_dom-like"/>
</dbReference>
<comment type="subcellular location">
    <subcellularLocation>
        <location evidence="1">Endoplasmic reticulum membrane</location>
        <topology evidence="1">Multi-pass membrane protein</topology>
    </subcellularLocation>
</comment>
<evidence type="ECO:0000256" key="8">
    <source>
        <dbReference type="ARBA" id="ARBA00022989"/>
    </source>
</evidence>
<evidence type="ECO:0000256" key="10">
    <source>
        <dbReference type="RuleBase" id="RU365011"/>
    </source>
</evidence>
<feature type="compositionally biased region" description="Basic and acidic residues" evidence="11">
    <location>
        <begin position="894"/>
        <end position="907"/>
    </location>
</feature>
<evidence type="ECO:0000256" key="6">
    <source>
        <dbReference type="ARBA" id="ARBA00022824"/>
    </source>
</evidence>
<dbReference type="OrthoDB" id="348976at2759"/>
<evidence type="ECO:0000256" key="1">
    <source>
        <dbReference type="ARBA" id="ARBA00004477"/>
    </source>
</evidence>
<feature type="transmembrane region" description="Helical" evidence="10">
    <location>
        <begin position="7"/>
        <end position="26"/>
    </location>
</feature>
<evidence type="ECO:0000256" key="5">
    <source>
        <dbReference type="ARBA" id="ARBA00022801"/>
    </source>
</evidence>
<evidence type="ECO:0000256" key="2">
    <source>
        <dbReference type="ARBA" id="ARBA00006931"/>
    </source>
</evidence>
<keyword evidence="6 10" id="KW-0256">Endoplasmic reticulum</keyword>
<evidence type="ECO:0000259" key="13">
    <source>
        <dbReference type="Pfam" id="PF25140"/>
    </source>
</evidence>
<dbReference type="EMBL" id="OV651816">
    <property type="protein sequence ID" value="CAH1110064.1"/>
    <property type="molecule type" value="Genomic_DNA"/>
</dbReference>
<sequence length="1171" mass="134159">MKQTGGFILICLVITFGYFIGVLRFLTDYGEDMCEMTYMFEYPQYVKISNKADKQFKKYGLYAYSEGRITEKTRNMYFDGIPVLFIPGNKGSHKQVRSLSSVALRKWLNSRLPFHFDYFTVDLNDEYSGLYGPLLYDQQQYVNASLFRILELYQNQKNPPRSVVLIGHSMGGAIALKLLSEMSDHTLVPILITLASPLRRAPIMMDYHAEKFFSEILNKNLDTTTVISIGGGYRDIVIPPFLIGNKEKDISNIVTSNIPMSWTESNHVQVLWCKQVVMALNRALFDSVDINTRQISSNFTHRNMAFKHNLIHHSGTKVRNRENYFKPVQLNQKGQWIENLRKQYSVERPTGSNQIHWYMVSITDVPGYEKLSVLAVSMDIVDWVFACNAYIIKGSSRICREALHMTHKSEIAPSAKYKRRFFNINLKDLKKEHPDLTHIVFRSLPTDDPLEYHVDIHGADQRSLTIQLPSWFSFKSQVILEKTPERALKYEIIIAQLNHIIQYYKLFLEPLECSKSEHHASITLTVPWSSENYHGFVTNNVKKPFNVRLFSSKPSALQNSSAVIKLILDPSCTYRISIRSSIFGTLGQIARTYSPLLLANIAAVALMSLRYQFKSLEEGYCSIPFAAIQEGAKPYYVLTAYKIMSRLLSWSILPRFFLKSDYLYMLDDGTDFFLLPLLLYLCSVGILWMLTVAFSISLVALESTIHKLSLKLLAATVSFNMAWSDYFLSYLQKLPVVVALTLICLSMGACGGLALCLGAGFYFLKLTQMSQDFVEEVVWFFVKQLGRKCKAFFKKRSSNNPDAQVIVASTSRANFETSRHTHGQIETNSDNSQQDEPTENVLELRSSDNTTEDSENEENSLEMVDKEVMTEKINKSGRIIRRSDLSPVKSRKNVNKEMEGDGDKMNEKEFEIIGDDKHADENLEQNQWEGAEENDREDSEKIKNTGELKVINATDCDDTNSKTEDDREEKHGKNALEENTETATQQLVKKCKKIIPNRTRRGFRSNSDNKKPEDLSFEDLDLSSSYNAIFFHSTIFFLWCIVTIINIPAVLTWAHNFRYTTALIPDDSFIPGFALSVCALVLWQFDFPKTNRKWMNEMETFIMIMAVLSLVFATISIYRLNYLLTLTIIVVTFYQLLAPKVDGPGTDEDDKFDKSKASEKPDYSDLKTKME</sequence>
<keyword evidence="9 10" id="KW-0472">Membrane</keyword>
<dbReference type="PANTHER" id="PTHR15495">
    <property type="entry name" value="NEGATIVE REGULATOR OF VESICLE FORMATION-RELATED"/>
    <property type="match status" value="1"/>
</dbReference>
<keyword evidence="5 10" id="KW-0378">Hydrolase</keyword>
<feature type="region of interest" description="Disordered" evidence="11">
    <location>
        <begin position="814"/>
        <end position="866"/>
    </location>
</feature>
<protein>
    <recommendedName>
        <fullName evidence="10">GPI inositol-deacylase</fullName>
        <ecNumber evidence="10">3.1.-.-</ecNumber>
    </recommendedName>
</protein>
<feature type="transmembrane region" description="Helical" evidence="10">
    <location>
        <begin position="1029"/>
        <end position="1049"/>
    </location>
</feature>
<feature type="transmembrane region" description="Helical" evidence="10">
    <location>
        <begin position="1100"/>
        <end position="1118"/>
    </location>
</feature>
<reference evidence="14" key="1">
    <citation type="submission" date="2022-01" db="EMBL/GenBank/DDBJ databases">
        <authorList>
            <person name="King R."/>
        </authorList>
    </citation>
    <scope>NUCLEOTIDE SEQUENCE</scope>
</reference>
<keyword evidence="8 10" id="KW-1133">Transmembrane helix</keyword>
<keyword evidence="15" id="KW-1185">Reference proteome</keyword>
<dbReference type="AlphaFoldDB" id="A0A9P0D3X9"/>
<organism evidence="14 15">
    <name type="scientific">Psylliodes chrysocephalus</name>
    <dbReference type="NCBI Taxonomy" id="3402493"/>
    <lineage>
        <taxon>Eukaryota</taxon>
        <taxon>Metazoa</taxon>
        <taxon>Ecdysozoa</taxon>
        <taxon>Arthropoda</taxon>
        <taxon>Hexapoda</taxon>
        <taxon>Insecta</taxon>
        <taxon>Pterygota</taxon>
        <taxon>Neoptera</taxon>
        <taxon>Endopterygota</taxon>
        <taxon>Coleoptera</taxon>
        <taxon>Polyphaga</taxon>
        <taxon>Cucujiformia</taxon>
        <taxon>Chrysomeloidea</taxon>
        <taxon>Chrysomelidae</taxon>
        <taxon>Galerucinae</taxon>
        <taxon>Alticini</taxon>
        <taxon>Psylliodes</taxon>
    </lineage>
</organism>
<dbReference type="Gene3D" id="3.40.50.1820">
    <property type="entry name" value="alpha/beta hydrolase"/>
    <property type="match status" value="1"/>
</dbReference>
<feature type="region of interest" description="Disordered" evidence="11">
    <location>
        <begin position="927"/>
        <end position="975"/>
    </location>
</feature>
<comment type="similarity">
    <text evidence="2 10">Belongs to the GPI inositol-deacylase family.</text>
</comment>
<evidence type="ECO:0000313" key="15">
    <source>
        <dbReference type="Proteomes" id="UP001153636"/>
    </source>
</evidence>
<dbReference type="GO" id="GO:0006505">
    <property type="term" value="P:GPI anchor metabolic process"/>
    <property type="evidence" value="ECO:0007669"/>
    <property type="project" value="TreeGrafter"/>
</dbReference>
<feature type="region of interest" description="Disordered" evidence="11">
    <location>
        <begin position="1142"/>
        <end position="1171"/>
    </location>
</feature>
<dbReference type="GO" id="GO:0050185">
    <property type="term" value="F:phosphatidylinositol deacylase activity"/>
    <property type="evidence" value="ECO:0007669"/>
    <property type="project" value="TreeGrafter"/>
</dbReference>
<dbReference type="InterPro" id="IPR029058">
    <property type="entry name" value="AB_hydrolase_fold"/>
</dbReference>
<proteinExistence type="inferred from homology"/>
<dbReference type="Pfam" id="PF07819">
    <property type="entry name" value="PGAP1"/>
    <property type="match status" value="1"/>
</dbReference>
<dbReference type="InterPro" id="IPR039529">
    <property type="entry name" value="PGAP1/BST1"/>
</dbReference>
<feature type="transmembrane region" description="Helical" evidence="10">
    <location>
        <begin position="737"/>
        <end position="764"/>
    </location>
</feature>
<dbReference type="GO" id="GO:0006888">
    <property type="term" value="P:endoplasmic reticulum to Golgi vesicle-mediated transport"/>
    <property type="evidence" value="ECO:0007669"/>
    <property type="project" value="TreeGrafter"/>
</dbReference>
<dbReference type="GO" id="GO:0015031">
    <property type="term" value="P:protein transport"/>
    <property type="evidence" value="ECO:0007669"/>
    <property type="project" value="UniProtKB-KW"/>
</dbReference>
<evidence type="ECO:0000256" key="4">
    <source>
        <dbReference type="ARBA" id="ARBA00022692"/>
    </source>
</evidence>
<accession>A0A9P0D3X9</accession>
<dbReference type="Proteomes" id="UP001153636">
    <property type="component" value="Chromosome 4"/>
</dbReference>
<dbReference type="PANTHER" id="PTHR15495:SF7">
    <property type="entry name" value="GPI INOSITOL-DEACYLASE"/>
    <property type="match status" value="1"/>
</dbReference>
<evidence type="ECO:0000313" key="14">
    <source>
        <dbReference type="EMBL" id="CAH1110064.1"/>
    </source>
</evidence>
<feature type="transmembrane region" description="Helical" evidence="10">
    <location>
        <begin position="673"/>
        <end position="700"/>
    </location>
</feature>
<keyword evidence="4 10" id="KW-0812">Transmembrane</keyword>
<feature type="compositionally biased region" description="Acidic residues" evidence="11">
    <location>
        <begin position="850"/>
        <end position="860"/>
    </location>
</feature>
<gene>
    <name evidence="14" type="ORF">PSYICH_LOCUS10522</name>
</gene>
<feature type="compositionally biased region" description="Polar residues" evidence="11">
    <location>
        <begin position="824"/>
        <end position="835"/>
    </location>
</feature>
<dbReference type="InterPro" id="IPR056824">
    <property type="entry name" value="PGAP1_TMD"/>
</dbReference>
<dbReference type="SUPFAM" id="SSF53474">
    <property type="entry name" value="alpha/beta-Hydrolases"/>
    <property type="match status" value="1"/>
</dbReference>
<keyword evidence="7 10" id="KW-0653">Protein transport</keyword>
<keyword evidence="3 10" id="KW-0813">Transport</keyword>
<evidence type="ECO:0000256" key="11">
    <source>
        <dbReference type="SAM" id="MobiDB-lite"/>
    </source>
</evidence>
<evidence type="ECO:0000259" key="12">
    <source>
        <dbReference type="Pfam" id="PF07819"/>
    </source>
</evidence>
<dbReference type="EC" id="3.1.-.-" evidence="10"/>
<feature type="domain" description="GPI inositol-deacylase transmembrane" evidence="13">
    <location>
        <begin position="1015"/>
        <end position="1133"/>
    </location>
</feature>
<evidence type="ECO:0000256" key="9">
    <source>
        <dbReference type="ARBA" id="ARBA00023136"/>
    </source>
</evidence>
<feature type="transmembrane region" description="Helical" evidence="10">
    <location>
        <begin position="1069"/>
        <end position="1088"/>
    </location>
</feature>
<feature type="region of interest" description="Disordered" evidence="11">
    <location>
        <begin position="878"/>
        <end position="907"/>
    </location>
</feature>
<evidence type="ECO:0000256" key="3">
    <source>
        <dbReference type="ARBA" id="ARBA00022448"/>
    </source>
</evidence>